<comment type="caution">
    <text evidence="1">The sequence shown here is derived from an EMBL/GenBank/DDBJ whole genome shotgun (WGS) entry which is preliminary data.</text>
</comment>
<organism evidence="1 2">
    <name type="scientific">Paenibacillus mesotrionivorans</name>
    <dbReference type="NCBI Taxonomy" id="3160968"/>
    <lineage>
        <taxon>Bacteria</taxon>
        <taxon>Bacillati</taxon>
        <taxon>Bacillota</taxon>
        <taxon>Bacilli</taxon>
        <taxon>Bacillales</taxon>
        <taxon>Paenibacillaceae</taxon>
        <taxon>Paenibacillus</taxon>
    </lineage>
</organism>
<name>A0ACC7P533_9BACL</name>
<dbReference type="EMBL" id="JBJURJ010000025">
    <property type="protein sequence ID" value="MFM9332078.1"/>
    <property type="molecule type" value="Genomic_DNA"/>
</dbReference>
<keyword evidence="2" id="KW-1185">Reference proteome</keyword>
<protein>
    <submittedName>
        <fullName evidence="1">Helix-turn-helix domain-containing protein</fullName>
    </submittedName>
</protein>
<evidence type="ECO:0000313" key="1">
    <source>
        <dbReference type="EMBL" id="MFM9332078.1"/>
    </source>
</evidence>
<evidence type="ECO:0000313" key="2">
    <source>
        <dbReference type="Proteomes" id="UP001631969"/>
    </source>
</evidence>
<gene>
    <name evidence="1" type="ORF">ACI1P1_27645</name>
</gene>
<dbReference type="Proteomes" id="UP001631969">
    <property type="component" value="Unassembled WGS sequence"/>
</dbReference>
<accession>A0ACC7P533</accession>
<reference evidence="1" key="1">
    <citation type="submission" date="2024-12" db="EMBL/GenBank/DDBJ databases">
        <authorList>
            <person name="Wu N."/>
        </authorList>
    </citation>
    <scope>NUCLEOTIDE SEQUENCE</scope>
    <source>
        <strain evidence="1">P15</strain>
    </source>
</reference>
<sequence length="789" mass="89122">MSIRQLWQKRKSIIVTWLVSYSTVLFIPIIVSLIIYRQSGDTLTSEIHRANDYLLKQVRYTVDNQIDLMKRLNMEITWNSKLQTLMYSSSYSNDAQYTAYLLSKEMQLYQTSYASVDEFYVTWSKEEAVVRPGNIRDMKTAFQTIHEGGELTYDGWKELLRYTPGNRFFLLPRTDSSSSRSAVAYMTHLAKDLSGREAGTVVVMADASRFQQAIEGISGFSGGQVLVLDQDNRVLLSNLPLSGDQDAILKLLKEKEELTEPTRLGDQELMFVRSAVSDLKYALIIPGNLYWKKAEYVRRFTYISISISAVGGVLLTWFFLRRNYSPIQAMVRSLTEKGTGGEREGNELHFIQQAIWQTRSEKEQLAVEMQAHHHILRTNMLTRLLKGKPDILVPYEEAFKTFQIRLISDEFAVMLFVVENGDSLSAKLPGVNDIERRRLIQFIITNVVEELVGQHGHAGYVSEVDDMMVCLVSLDVQDGAEWKEGLRRIATEAQQFLLRFQMDITVAVSGAHPSLSGIAEAYQEALDAMEYKMVLGKQEIIMYGDIRREPGSPPENGYSYSLQAEQQLIHTIKLGQATQAAALMNETLDRNLQRPHVSVTLARCLMFDLAGTMVKAINEIGDKDGGMPADNLGWMEKLMACDTVSEMRRELLVLLEQVCLYAAAKKEAHQSRERQEMLRELVDRVSAHIRSSYADPNLNVNAIGESFGLKGSYLSKLFKEQTGEGLLDFIHSVRIGAAKAILTGEQDAAVADIPCRVGYLDAASFIRVFKKYEGITPGKYRELNGRGLV</sequence>
<proteinExistence type="predicted"/>